<evidence type="ECO:0000256" key="3">
    <source>
        <dbReference type="ARBA" id="ARBA00023015"/>
    </source>
</evidence>
<proteinExistence type="predicted"/>
<dbReference type="PANTHER" id="PTHR48111">
    <property type="entry name" value="REGULATOR OF RPOS"/>
    <property type="match status" value="1"/>
</dbReference>
<dbReference type="GO" id="GO:0005829">
    <property type="term" value="C:cytosol"/>
    <property type="evidence" value="ECO:0007669"/>
    <property type="project" value="TreeGrafter"/>
</dbReference>
<evidence type="ECO:0000256" key="2">
    <source>
        <dbReference type="ARBA" id="ARBA00023012"/>
    </source>
</evidence>
<dbReference type="SUPFAM" id="SSF46894">
    <property type="entry name" value="C-terminal effector domain of the bipartite response regulators"/>
    <property type="match status" value="1"/>
</dbReference>
<dbReference type="PANTHER" id="PTHR48111:SF1">
    <property type="entry name" value="TWO-COMPONENT RESPONSE REGULATOR ORR33"/>
    <property type="match status" value="1"/>
</dbReference>
<evidence type="ECO:0000313" key="6">
    <source>
        <dbReference type="EMBL" id="QLL65620.1"/>
    </source>
</evidence>
<organism evidence="6 7">
    <name type="scientific">Sinorhizobium mexicanum</name>
    <dbReference type="NCBI Taxonomy" id="375549"/>
    <lineage>
        <taxon>Bacteria</taxon>
        <taxon>Pseudomonadati</taxon>
        <taxon>Pseudomonadota</taxon>
        <taxon>Alphaproteobacteria</taxon>
        <taxon>Hyphomicrobiales</taxon>
        <taxon>Rhizobiaceae</taxon>
        <taxon>Sinorhizobium/Ensifer group</taxon>
        <taxon>Sinorhizobium</taxon>
    </lineage>
</organism>
<dbReference type="InterPro" id="IPR016032">
    <property type="entry name" value="Sig_transdc_resp-reg_C-effctor"/>
</dbReference>
<dbReference type="PROSITE" id="PS50110">
    <property type="entry name" value="RESPONSE_REGULATORY"/>
    <property type="match status" value="1"/>
</dbReference>
<protein>
    <submittedName>
        <fullName evidence="6">Response regulator transcription factor</fullName>
    </submittedName>
</protein>
<dbReference type="SUPFAM" id="SSF52172">
    <property type="entry name" value="CheY-like"/>
    <property type="match status" value="1"/>
</dbReference>
<keyword evidence="6" id="KW-0614">Plasmid</keyword>
<dbReference type="InterPro" id="IPR036388">
    <property type="entry name" value="WH-like_DNA-bd_sf"/>
</dbReference>
<dbReference type="RefSeq" id="WP_180942522.1">
    <property type="nucleotide sequence ID" value="NZ_CP041241.1"/>
</dbReference>
<keyword evidence="4" id="KW-0238">DNA-binding</keyword>
<dbReference type="KEGG" id="emx:FKV68_30400"/>
<evidence type="ECO:0000256" key="1">
    <source>
        <dbReference type="ARBA" id="ARBA00022553"/>
    </source>
</evidence>
<evidence type="ECO:0000256" key="4">
    <source>
        <dbReference type="ARBA" id="ARBA00023125"/>
    </source>
</evidence>
<dbReference type="AlphaFoldDB" id="A0A859QSE4"/>
<dbReference type="SMART" id="SM00862">
    <property type="entry name" value="Trans_reg_C"/>
    <property type="match status" value="1"/>
</dbReference>
<accession>A0A859QSE4</accession>
<reference evidence="6 7" key="1">
    <citation type="submission" date="2019-06" db="EMBL/GenBank/DDBJ databases">
        <title>Complete genome sequence of Ensifer mexicanus ITTG R7 isolated from nodules of Acacia angustissima (Mill.) Kuntze.</title>
        <authorList>
            <person name="Rincon-Rosales R."/>
            <person name="Rogel M.A."/>
            <person name="Guerrero G."/>
            <person name="Rincon-Molina C.I."/>
            <person name="Lopez-Lopez A."/>
            <person name="Martinez-Romero E."/>
        </authorList>
    </citation>
    <scope>NUCLEOTIDE SEQUENCE [LARGE SCALE GENOMIC DNA]</scope>
    <source>
        <strain evidence="6 7">ITTG R7</strain>
        <plasmid evidence="7">pemeittgr7c</plasmid>
    </source>
</reference>
<sequence>MTAGILIQTENVQLFLLLKHILAAERFEVGICSHPRELLDAIHAETPAAVLLDCSNRNGDLPDVCRRIKAARGGNIAIAAFANAPNADHGLTRVAGIDAVICSPFDPAVLLDFLTRLRASMPSRLDITPETVLRYADVVMNVAGVRVTRNGHVVDLTALQFRLLLHLMRQPAMVHSREDLIAAGWPPEAEVEPRTVDIHIGHVRRALNRHGADIIRTVRSVGYSLDERVHWLD</sequence>
<dbReference type="InterPro" id="IPR011006">
    <property type="entry name" value="CheY-like_superfamily"/>
</dbReference>
<dbReference type="Pfam" id="PF00486">
    <property type="entry name" value="Trans_reg_C"/>
    <property type="match status" value="1"/>
</dbReference>
<name>A0A859QSE4_9HYPH</name>
<dbReference type="EMBL" id="CP041241">
    <property type="protein sequence ID" value="QLL65620.1"/>
    <property type="molecule type" value="Genomic_DNA"/>
</dbReference>
<dbReference type="Gene3D" id="1.10.10.10">
    <property type="entry name" value="Winged helix-like DNA-binding domain superfamily/Winged helix DNA-binding domain"/>
    <property type="match status" value="1"/>
</dbReference>
<evidence type="ECO:0000313" key="7">
    <source>
        <dbReference type="Proteomes" id="UP000510721"/>
    </source>
</evidence>
<dbReference type="PROSITE" id="PS51755">
    <property type="entry name" value="OMPR_PHOB"/>
    <property type="match status" value="1"/>
</dbReference>
<dbReference type="CDD" id="cd00383">
    <property type="entry name" value="trans_reg_C"/>
    <property type="match status" value="1"/>
</dbReference>
<gene>
    <name evidence="6" type="ORF">FKV68_30400</name>
</gene>
<geneLocation type="plasmid" evidence="7">
    <name>pemeittgr7c</name>
</geneLocation>
<dbReference type="InterPro" id="IPR039420">
    <property type="entry name" value="WalR-like"/>
</dbReference>
<dbReference type="GO" id="GO:0000976">
    <property type="term" value="F:transcription cis-regulatory region binding"/>
    <property type="evidence" value="ECO:0007669"/>
    <property type="project" value="TreeGrafter"/>
</dbReference>
<keyword evidence="1" id="KW-0597">Phosphoprotein</keyword>
<dbReference type="Proteomes" id="UP000510721">
    <property type="component" value="Plasmid pEmeITTGR7c"/>
</dbReference>
<dbReference type="InterPro" id="IPR001867">
    <property type="entry name" value="OmpR/PhoB-type_DNA-bd"/>
</dbReference>
<dbReference type="GO" id="GO:0000156">
    <property type="term" value="F:phosphorelay response regulator activity"/>
    <property type="evidence" value="ECO:0007669"/>
    <property type="project" value="TreeGrafter"/>
</dbReference>
<keyword evidence="5" id="KW-0804">Transcription</keyword>
<evidence type="ECO:0000256" key="5">
    <source>
        <dbReference type="ARBA" id="ARBA00023163"/>
    </source>
</evidence>
<dbReference type="Gene3D" id="3.40.50.2300">
    <property type="match status" value="1"/>
</dbReference>
<keyword evidence="3" id="KW-0805">Transcription regulation</keyword>
<dbReference type="GO" id="GO:0032993">
    <property type="term" value="C:protein-DNA complex"/>
    <property type="evidence" value="ECO:0007669"/>
    <property type="project" value="TreeGrafter"/>
</dbReference>
<dbReference type="InterPro" id="IPR001789">
    <property type="entry name" value="Sig_transdc_resp-reg_receiver"/>
</dbReference>
<keyword evidence="7" id="KW-1185">Reference proteome</keyword>
<keyword evidence="2" id="KW-0902">Two-component regulatory system</keyword>
<dbReference type="GO" id="GO:0006355">
    <property type="term" value="P:regulation of DNA-templated transcription"/>
    <property type="evidence" value="ECO:0007669"/>
    <property type="project" value="InterPro"/>
</dbReference>